<proteinExistence type="predicted"/>
<accession>A0A2P8HJF4</accession>
<dbReference type="Proteomes" id="UP000240971">
    <property type="component" value="Unassembled WGS sequence"/>
</dbReference>
<gene>
    <name evidence="1" type="ORF">CLV51_103332</name>
</gene>
<sequence length="338" mass="39224">MIQQDLIDLIGLKVTDEKLIAFFNKHGLKQPKSCTPNNAWLSVDDKANNVTYSFAYKVIRDGFYPYRKEGRNWVTYLTRVGFVNESTIRKKKDTKPDSFWNVSPNPQTPMNEMVKHFDRVKHEEAFNYLHCEKDYGPDKKICVQYNTEDDALSAYWVKLEEHREVFAHFKFKRGEYDYDIQLHGMIIKWLFDNQYLALDKSVYENPLPNNTEAVLTFVQDHLKGRLFDNQLSATESKLFYFLTYLRSAKVFETATGEGVSFYLPELATKAAGIYDTYQAARSNSIASTDDIIRTIVFDDAHYAAFSKALTENYTLFKTLIAALKKLNAAPDIFRPYIS</sequence>
<comment type="caution">
    <text evidence="1">The sequence shown here is derived from an EMBL/GenBank/DDBJ whole genome shotgun (WGS) entry which is preliminary data.</text>
</comment>
<protein>
    <submittedName>
        <fullName evidence="1">Uncharacterized protein</fullName>
    </submittedName>
</protein>
<reference evidence="1 2" key="1">
    <citation type="submission" date="2018-03" db="EMBL/GenBank/DDBJ databases">
        <title>Genomic Encyclopedia of Archaeal and Bacterial Type Strains, Phase II (KMG-II): from individual species to whole genera.</title>
        <authorList>
            <person name="Goeker M."/>
        </authorList>
    </citation>
    <scope>NUCLEOTIDE SEQUENCE [LARGE SCALE GENOMIC DNA]</scope>
    <source>
        <strain evidence="1 2">DSM 24859</strain>
    </source>
</reference>
<dbReference type="EMBL" id="PYAW01000003">
    <property type="protein sequence ID" value="PSL46354.1"/>
    <property type="molecule type" value="Genomic_DNA"/>
</dbReference>
<keyword evidence="2" id="KW-1185">Reference proteome</keyword>
<name>A0A2P8HJF4_CHINA</name>
<dbReference type="AlphaFoldDB" id="A0A2P8HJF4"/>
<evidence type="ECO:0000313" key="1">
    <source>
        <dbReference type="EMBL" id="PSL46354.1"/>
    </source>
</evidence>
<dbReference type="OrthoDB" id="696332at2"/>
<organism evidence="1 2">
    <name type="scientific">Chitinophaga niastensis</name>
    <dbReference type="NCBI Taxonomy" id="536980"/>
    <lineage>
        <taxon>Bacteria</taxon>
        <taxon>Pseudomonadati</taxon>
        <taxon>Bacteroidota</taxon>
        <taxon>Chitinophagia</taxon>
        <taxon>Chitinophagales</taxon>
        <taxon>Chitinophagaceae</taxon>
        <taxon>Chitinophaga</taxon>
    </lineage>
</organism>
<evidence type="ECO:0000313" key="2">
    <source>
        <dbReference type="Proteomes" id="UP000240971"/>
    </source>
</evidence>
<dbReference type="RefSeq" id="WP_106529140.1">
    <property type="nucleotide sequence ID" value="NZ_PYAW01000003.1"/>
</dbReference>